<organism evidence="1 2">
    <name type="scientific">Knipowitschia caucasica</name>
    <name type="common">Caucasian dwarf goby</name>
    <name type="synonym">Pomatoschistus caucasicus</name>
    <dbReference type="NCBI Taxonomy" id="637954"/>
    <lineage>
        <taxon>Eukaryota</taxon>
        <taxon>Metazoa</taxon>
        <taxon>Chordata</taxon>
        <taxon>Craniata</taxon>
        <taxon>Vertebrata</taxon>
        <taxon>Euteleostomi</taxon>
        <taxon>Actinopterygii</taxon>
        <taxon>Neopterygii</taxon>
        <taxon>Teleostei</taxon>
        <taxon>Neoteleostei</taxon>
        <taxon>Acanthomorphata</taxon>
        <taxon>Gobiaria</taxon>
        <taxon>Gobiiformes</taxon>
        <taxon>Gobioidei</taxon>
        <taxon>Gobiidae</taxon>
        <taxon>Gobiinae</taxon>
        <taxon>Knipowitschia</taxon>
    </lineage>
</organism>
<dbReference type="EMBL" id="OZ035843">
    <property type="protein sequence ID" value="CAL1596861.1"/>
    <property type="molecule type" value="Genomic_DNA"/>
</dbReference>
<keyword evidence="2" id="KW-1185">Reference proteome</keyword>
<gene>
    <name evidence="1" type="ORF">KC01_LOCUS25468</name>
</gene>
<name>A0AAV2L8I9_KNICA</name>
<proteinExistence type="predicted"/>
<dbReference type="AlphaFoldDB" id="A0AAV2L8I9"/>
<sequence length="94" mass="10358">MSLQTLVPPSRLDMWKPRCLSQLQEAHSEAKRISAQAKPAYQPAAEALHGPIHLNQSCYLALGDLQLQPLLCPPPSDCISEPLQMLPLLPQLLP</sequence>
<protein>
    <submittedName>
        <fullName evidence="1">Uncharacterized protein</fullName>
    </submittedName>
</protein>
<accession>A0AAV2L8I9</accession>
<evidence type="ECO:0000313" key="2">
    <source>
        <dbReference type="Proteomes" id="UP001497482"/>
    </source>
</evidence>
<dbReference type="Proteomes" id="UP001497482">
    <property type="component" value="Chromosome 21"/>
</dbReference>
<evidence type="ECO:0000313" key="1">
    <source>
        <dbReference type="EMBL" id="CAL1596861.1"/>
    </source>
</evidence>
<reference evidence="1 2" key="1">
    <citation type="submission" date="2024-04" db="EMBL/GenBank/DDBJ databases">
        <authorList>
            <person name="Waldvogel A.-M."/>
            <person name="Schoenle A."/>
        </authorList>
    </citation>
    <scope>NUCLEOTIDE SEQUENCE [LARGE SCALE GENOMIC DNA]</scope>
</reference>